<dbReference type="RefSeq" id="WP_221058495.1">
    <property type="nucleotide sequence ID" value="NZ_AP019781.1"/>
</dbReference>
<evidence type="ECO:0000313" key="10">
    <source>
        <dbReference type="Proteomes" id="UP000824969"/>
    </source>
</evidence>
<accession>A0ABN5XLM7</accession>
<evidence type="ECO:0000313" key="9">
    <source>
        <dbReference type="EMBL" id="BBL68090.1"/>
    </source>
</evidence>
<gene>
    <name evidence="9" type="ORF">MchiMG62_12710</name>
</gene>
<feature type="transmembrane region" description="Helical" evidence="7">
    <location>
        <begin position="156"/>
        <end position="178"/>
    </location>
</feature>
<comment type="subcellular location">
    <subcellularLocation>
        <location evidence="1">Cell membrane</location>
        <topology evidence="1">Multi-pass membrane protein</topology>
    </subcellularLocation>
</comment>
<evidence type="ECO:0000256" key="3">
    <source>
        <dbReference type="ARBA" id="ARBA00022692"/>
    </source>
</evidence>
<dbReference type="PANTHER" id="PTHR42682">
    <property type="entry name" value="HYDROGENASE-4 COMPONENT F"/>
    <property type="match status" value="1"/>
</dbReference>
<feature type="transmembrane region" description="Helical" evidence="7">
    <location>
        <begin position="307"/>
        <end position="331"/>
    </location>
</feature>
<dbReference type="Proteomes" id="UP000824969">
    <property type="component" value="Chromosome"/>
</dbReference>
<dbReference type="InterPro" id="IPR052175">
    <property type="entry name" value="ComplexI-like_HydComp"/>
</dbReference>
<feature type="transmembrane region" description="Helical" evidence="7">
    <location>
        <begin position="60"/>
        <end position="84"/>
    </location>
</feature>
<keyword evidence="10" id="KW-1185">Reference proteome</keyword>
<keyword evidence="5" id="KW-0560">Oxidoreductase</keyword>
<feature type="transmembrane region" description="Helical" evidence="7">
    <location>
        <begin position="375"/>
        <end position="396"/>
    </location>
</feature>
<organism evidence="9 10">
    <name type="scientific">Methanoculleus chikugoensis</name>
    <dbReference type="NCBI Taxonomy" id="118126"/>
    <lineage>
        <taxon>Archaea</taxon>
        <taxon>Methanobacteriati</taxon>
        <taxon>Methanobacteriota</taxon>
        <taxon>Stenosarchaea group</taxon>
        <taxon>Methanomicrobia</taxon>
        <taxon>Methanomicrobiales</taxon>
        <taxon>Methanomicrobiaceae</taxon>
        <taxon>Methanoculleus</taxon>
    </lineage>
</organism>
<feature type="transmembrane region" description="Helical" evidence="7">
    <location>
        <begin position="408"/>
        <end position="432"/>
    </location>
</feature>
<feature type="transmembrane region" description="Helical" evidence="7">
    <location>
        <begin position="198"/>
        <end position="220"/>
    </location>
</feature>
<sequence>MILAYLAIALAAIIGFVLIPSRRVLHILAAAESAAALVVTGVIAMTVPLPAADLGPGTGIFFADHLGVFLAAVSGIVFFFASLYAGGYTERLMETGELNPNNLRLFYSGLALLQVFVTLAFFANNLGVFWILAELTTVFSALLVAILAARENIDAALKYIFIVSAAMLFSFAGIIFLFETARSTLGEGTLAWTTLMKHASSLSPTLLFAAFVLLFIGFAAKSGIFPFHTWLPEAHSKAPSAVSAVLSGVLLNIGIYGIIRVFALVHQTAFAEKVSLLLIVAGLLSVGIAAFAMLYQKNLKKLIAFSSIENMGLLLIGIGVASPLAIFWAVVHMLAHSLTKASLFLSAGILHRQYRSHDPGADDRIVDVFDLQPSAAWGVIIGTLAIAGVPPFPIFFTKFFLLVQVATVSPWLLVATLLLILVAVAGMARFLIREFSARSGPGAPRPTRYVVPLGMRLSFVLLIVIIAVQGLWFPAEEVSVITDIVAELGFGGV</sequence>
<dbReference type="InterPro" id="IPR001750">
    <property type="entry name" value="ND/Mrp_TM"/>
</dbReference>
<dbReference type="PANTHER" id="PTHR42682:SF5">
    <property type="entry name" value="HYDROGENASE-4 COMPONENT F"/>
    <property type="match status" value="1"/>
</dbReference>
<feature type="transmembrane region" description="Helical" evidence="7">
    <location>
        <begin position="241"/>
        <end position="262"/>
    </location>
</feature>
<name>A0ABN5XLM7_9EURY</name>
<evidence type="ECO:0000256" key="1">
    <source>
        <dbReference type="ARBA" id="ARBA00004651"/>
    </source>
</evidence>
<feature type="transmembrane region" description="Helical" evidence="7">
    <location>
        <begin position="274"/>
        <end position="295"/>
    </location>
</feature>
<evidence type="ECO:0000259" key="8">
    <source>
        <dbReference type="Pfam" id="PF00361"/>
    </source>
</evidence>
<feature type="domain" description="NADH:quinone oxidoreductase/Mrp antiporter transmembrane" evidence="8">
    <location>
        <begin position="123"/>
        <end position="416"/>
    </location>
</feature>
<keyword evidence="4 7" id="KW-1133">Transmembrane helix</keyword>
<feature type="transmembrane region" description="Helical" evidence="7">
    <location>
        <begin position="129"/>
        <end position="149"/>
    </location>
</feature>
<evidence type="ECO:0000256" key="6">
    <source>
        <dbReference type="ARBA" id="ARBA00023136"/>
    </source>
</evidence>
<evidence type="ECO:0000256" key="4">
    <source>
        <dbReference type="ARBA" id="ARBA00022989"/>
    </source>
</evidence>
<keyword evidence="6 7" id="KW-0472">Membrane</keyword>
<evidence type="ECO:0000256" key="2">
    <source>
        <dbReference type="ARBA" id="ARBA00022475"/>
    </source>
</evidence>
<dbReference type="EMBL" id="AP019781">
    <property type="protein sequence ID" value="BBL68090.1"/>
    <property type="molecule type" value="Genomic_DNA"/>
</dbReference>
<dbReference type="Pfam" id="PF00361">
    <property type="entry name" value="Proton_antipo_M"/>
    <property type="match status" value="1"/>
</dbReference>
<evidence type="ECO:0000256" key="7">
    <source>
        <dbReference type="SAM" id="Phobius"/>
    </source>
</evidence>
<dbReference type="NCBIfam" id="NF006427">
    <property type="entry name" value="PRK08676.1"/>
    <property type="match status" value="1"/>
</dbReference>
<proteinExistence type="predicted"/>
<evidence type="ECO:0000256" key="5">
    <source>
        <dbReference type="ARBA" id="ARBA00023002"/>
    </source>
</evidence>
<dbReference type="GeneID" id="66130794"/>
<keyword evidence="3 7" id="KW-0812">Transmembrane</keyword>
<protein>
    <submittedName>
        <fullName evidence="9">Hydrogenase expression protein HupG</fullName>
    </submittedName>
</protein>
<feature type="transmembrane region" description="Helical" evidence="7">
    <location>
        <begin position="105"/>
        <end position="123"/>
    </location>
</feature>
<reference evidence="9 10" key="1">
    <citation type="submission" date="2019-06" db="EMBL/GenBank/DDBJ databases">
        <title>Complete genome sequence of Methanoculleus chikugoensis strain MG62.</title>
        <authorList>
            <person name="Asakawa S."/>
            <person name="Dianou D."/>
        </authorList>
    </citation>
    <scope>NUCLEOTIDE SEQUENCE [LARGE SCALE GENOMIC DNA]</scope>
    <source>
        <strain evidence="9 10">MG62</strain>
    </source>
</reference>
<feature type="transmembrane region" description="Helical" evidence="7">
    <location>
        <begin position="453"/>
        <end position="473"/>
    </location>
</feature>
<keyword evidence="2" id="KW-1003">Cell membrane</keyword>